<keyword evidence="2" id="KW-1185">Reference proteome</keyword>
<proteinExistence type="predicted"/>
<organism evidence="1 2">
    <name type="scientific">Aegilops tauschii subsp. strangulata</name>
    <name type="common">Goatgrass</name>
    <dbReference type="NCBI Taxonomy" id="200361"/>
    <lineage>
        <taxon>Eukaryota</taxon>
        <taxon>Viridiplantae</taxon>
        <taxon>Streptophyta</taxon>
        <taxon>Embryophyta</taxon>
        <taxon>Tracheophyta</taxon>
        <taxon>Spermatophyta</taxon>
        <taxon>Magnoliopsida</taxon>
        <taxon>Liliopsida</taxon>
        <taxon>Poales</taxon>
        <taxon>Poaceae</taxon>
        <taxon>BOP clade</taxon>
        <taxon>Pooideae</taxon>
        <taxon>Triticodae</taxon>
        <taxon>Triticeae</taxon>
        <taxon>Triticinae</taxon>
        <taxon>Aegilops</taxon>
    </lineage>
</organism>
<dbReference type="Proteomes" id="UP000015105">
    <property type="component" value="Chromosome 3D"/>
</dbReference>
<dbReference type="AlphaFoldDB" id="A0A453E4K2"/>
<dbReference type="EnsemblPlants" id="AET3Gv20222300.2">
    <property type="protein sequence ID" value="AET3Gv20222300.2"/>
    <property type="gene ID" value="AET3Gv20222300"/>
</dbReference>
<reference evidence="1" key="4">
    <citation type="submission" date="2019-03" db="UniProtKB">
        <authorList>
            <consortium name="EnsemblPlants"/>
        </authorList>
    </citation>
    <scope>IDENTIFICATION</scope>
</reference>
<reference evidence="2" key="1">
    <citation type="journal article" date="2014" name="Science">
        <title>Ancient hybridizations among the ancestral genomes of bread wheat.</title>
        <authorList>
            <consortium name="International Wheat Genome Sequencing Consortium,"/>
            <person name="Marcussen T."/>
            <person name="Sandve S.R."/>
            <person name="Heier L."/>
            <person name="Spannagl M."/>
            <person name="Pfeifer M."/>
            <person name="Jakobsen K.S."/>
            <person name="Wulff B.B."/>
            <person name="Steuernagel B."/>
            <person name="Mayer K.F."/>
            <person name="Olsen O.A."/>
        </authorList>
    </citation>
    <scope>NUCLEOTIDE SEQUENCE [LARGE SCALE GENOMIC DNA]</scope>
    <source>
        <strain evidence="2">cv. AL8/78</strain>
    </source>
</reference>
<name>A0A453E4K2_AEGTS</name>
<evidence type="ECO:0000313" key="2">
    <source>
        <dbReference type="Proteomes" id="UP000015105"/>
    </source>
</evidence>
<reference evidence="1" key="5">
    <citation type="journal article" date="2021" name="G3 (Bethesda)">
        <title>Aegilops tauschii genome assembly Aet v5.0 features greater sequence contiguity and improved annotation.</title>
        <authorList>
            <person name="Wang L."/>
            <person name="Zhu T."/>
            <person name="Rodriguez J.C."/>
            <person name="Deal K.R."/>
            <person name="Dubcovsky J."/>
            <person name="McGuire P.E."/>
            <person name="Lux T."/>
            <person name="Spannagl M."/>
            <person name="Mayer K.F.X."/>
            <person name="Baldrich P."/>
            <person name="Meyers B.C."/>
            <person name="Huo N."/>
            <person name="Gu Y.Q."/>
            <person name="Zhou H."/>
            <person name="Devos K.M."/>
            <person name="Bennetzen J.L."/>
            <person name="Unver T."/>
            <person name="Budak H."/>
            <person name="Gulick P.J."/>
            <person name="Galiba G."/>
            <person name="Kalapos B."/>
            <person name="Nelson D.R."/>
            <person name="Li P."/>
            <person name="You F.M."/>
            <person name="Luo M.C."/>
            <person name="Dvorak J."/>
        </authorList>
    </citation>
    <scope>NUCLEOTIDE SEQUENCE [LARGE SCALE GENOMIC DNA]</scope>
    <source>
        <strain evidence="1">cv. AL8/78</strain>
    </source>
</reference>
<accession>A0A453E4K2</accession>
<reference evidence="1" key="3">
    <citation type="journal article" date="2017" name="Nature">
        <title>Genome sequence of the progenitor of the wheat D genome Aegilops tauschii.</title>
        <authorList>
            <person name="Luo M.C."/>
            <person name="Gu Y.Q."/>
            <person name="Puiu D."/>
            <person name="Wang H."/>
            <person name="Twardziok S.O."/>
            <person name="Deal K.R."/>
            <person name="Huo N."/>
            <person name="Zhu T."/>
            <person name="Wang L."/>
            <person name="Wang Y."/>
            <person name="McGuire P.E."/>
            <person name="Liu S."/>
            <person name="Long H."/>
            <person name="Ramasamy R.K."/>
            <person name="Rodriguez J.C."/>
            <person name="Van S.L."/>
            <person name="Yuan L."/>
            <person name="Wang Z."/>
            <person name="Xia Z."/>
            <person name="Xiao L."/>
            <person name="Anderson O.D."/>
            <person name="Ouyang S."/>
            <person name="Liang Y."/>
            <person name="Zimin A.V."/>
            <person name="Pertea G."/>
            <person name="Qi P."/>
            <person name="Bennetzen J.L."/>
            <person name="Dai X."/>
            <person name="Dawson M.W."/>
            <person name="Muller H.G."/>
            <person name="Kugler K."/>
            <person name="Rivarola-Duarte L."/>
            <person name="Spannagl M."/>
            <person name="Mayer K.F.X."/>
            <person name="Lu F.H."/>
            <person name="Bevan M.W."/>
            <person name="Leroy P."/>
            <person name="Li P."/>
            <person name="You F.M."/>
            <person name="Sun Q."/>
            <person name="Liu Z."/>
            <person name="Lyons E."/>
            <person name="Wicker T."/>
            <person name="Salzberg S.L."/>
            <person name="Devos K.M."/>
            <person name="Dvorak J."/>
        </authorList>
    </citation>
    <scope>NUCLEOTIDE SEQUENCE [LARGE SCALE GENOMIC DNA]</scope>
    <source>
        <strain evidence="1">cv. AL8/78</strain>
    </source>
</reference>
<evidence type="ECO:0000313" key="1">
    <source>
        <dbReference type="EnsemblPlants" id="AET3Gv20222300.2"/>
    </source>
</evidence>
<protein>
    <submittedName>
        <fullName evidence="1">Uncharacterized protein</fullName>
    </submittedName>
</protein>
<reference evidence="2" key="2">
    <citation type="journal article" date="2017" name="Nat. Plants">
        <title>The Aegilops tauschii genome reveals multiple impacts of transposons.</title>
        <authorList>
            <person name="Zhao G."/>
            <person name="Zou C."/>
            <person name="Li K."/>
            <person name="Wang K."/>
            <person name="Li T."/>
            <person name="Gao L."/>
            <person name="Zhang X."/>
            <person name="Wang H."/>
            <person name="Yang Z."/>
            <person name="Liu X."/>
            <person name="Jiang W."/>
            <person name="Mao L."/>
            <person name="Kong X."/>
            <person name="Jiao Y."/>
            <person name="Jia J."/>
        </authorList>
    </citation>
    <scope>NUCLEOTIDE SEQUENCE [LARGE SCALE GENOMIC DNA]</scope>
    <source>
        <strain evidence="2">cv. AL8/78</strain>
    </source>
</reference>
<dbReference type="Gramene" id="AET3Gv20222300.2">
    <property type="protein sequence ID" value="AET3Gv20222300.2"/>
    <property type="gene ID" value="AET3Gv20222300"/>
</dbReference>
<sequence length="57" mass="6664">MDFDTFRIIQMWKRSLKASFQMQYMAQALDNFICKCAKHLSFIFTNGSGSLLKHNTV</sequence>